<evidence type="ECO:0000313" key="2">
    <source>
        <dbReference type="Proteomes" id="UP000249082"/>
    </source>
</evidence>
<dbReference type="InterPro" id="IPR052931">
    <property type="entry name" value="Prophage_regulatory_activator"/>
</dbReference>
<dbReference type="InterPro" id="IPR009061">
    <property type="entry name" value="DNA-bd_dom_put_sf"/>
</dbReference>
<dbReference type="Proteomes" id="UP000249082">
    <property type="component" value="Unassembled WGS sequence"/>
</dbReference>
<reference evidence="1 2" key="1">
    <citation type="submission" date="2017-08" db="EMBL/GenBank/DDBJ databases">
        <title>Infants hospitalized years apart are colonized by the same room-sourced microbial strains.</title>
        <authorList>
            <person name="Brooks B."/>
            <person name="Olm M.R."/>
            <person name="Firek B.A."/>
            <person name="Baker R."/>
            <person name="Thomas B.C."/>
            <person name="Morowitz M.J."/>
            <person name="Banfield J.F."/>
        </authorList>
    </citation>
    <scope>NUCLEOTIDE SEQUENCE [LARGE SCALE GENOMIC DNA]</scope>
    <source>
        <strain evidence="1">S2_005_002_R2_33</strain>
    </source>
</reference>
<proteinExistence type="predicted"/>
<dbReference type="PANTHER" id="PTHR36154:SF1">
    <property type="entry name" value="DNA-BINDING TRANSCRIPTIONAL ACTIVATOR ALPA"/>
    <property type="match status" value="1"/>
</dbReference>
<name>A0A2W5NFI0_9SPHN</name>
<dbReference type="Gene3D" id="1.10.238.160">
    <property type="match status" value="1"/>
</dbReference>
<accession>A0A2W5NFI0</accession>
<dbReference type="Pfam" id="PF05930">
    <property type="entry name" value="Phage_AlpA"/>
    <property type="match status" value="1"/>
</dbReference>
<sequence>MNVMPRDRFLRIKEVVGRTGLSRATVYRKIEAGTFPEQVHISERCCGWRESAITEWMRDPATYSVDDFSLED</sequence>
<dbReference type="AlphaFoldDB" id="A0A2W5NFI0"/>
<protein>
    <submittedName>
        <fullName evidence="1">AlpA family transcriptional regulator</fullName>
    </submittedName>
</protein>
<organism evidence="1 2">
    <name type="scientific">Novosphingobium pentaromativorans</name>
    <dbReference type="NCBI Taxonomy" id="205844"/>
    <lineage>
        <taxon>Bacteria</taxon>
        <taxon>Pseudomonadati</taxon>
        <taxon>Pseudomonadota</taxon>
        <taxon>Alphaproteobacteria</taxon>
        <taxon>Sphingomonadales</taxon>
        <taxon>Sphingomonadaceae</taxon>
        <taxon>Novosphingobium</taxon>
    </lineage>
</organism>
<evidence type="ECO:0000313" key="1">
    <source>
        <dbReference type="EMBL" id="PZQ50979.1"/>
    </source>
</evidence>
<dbReference type="EMBL" id="QFPX01000030">
    <property type="protein sequence ID" value="PZQ50979.1"/>
    <property type="molecule type" value="Genomic_DNA"/>
</dbReference>
<dbReference type="PANTHER" id="PTHR36154">
    <property type="entry name" value="DNA-BINDING TRANSCRIPTIONAL ACTIVATOR ALPA"/>
    <property type="match status" value="1"/>
</dbReference>
<gene>
    <name evidence="1" type="ORF">DI555_21770</name>
</gene>
<dbReference type="SUPFAM" id="SSF46955">
    <property type="entry name" value="Putative DNA-binding domain"/>
    <property type="match status" value="1"/>
</dbReference>
<comment type="caution">
    <text evidence="1">The sequence shown here is derived from an EMBL/GenBank/DDBJ whole genome shotgun (WGS) entry which is preliminary data.</text>
</comment>
<dbReference type="InterPro" id="IPR010260">
    <property type="entry name" value="AlpA"/>
</dbReference>